<evidence type="ECO:0000313" key="4">
    <source>
        <dbReference type="EMBL" id="SFO50555.1"/>
    </source>
</evidence>
<gene>
    <name evidence="4" type="ORF">SAMN04489757_13315</name>
</gene>
<dbReference type="Gene3D" id="3.90.79.10">
    <property type="entry name" value="Nucleoside Triphosphate Pyrophosphohydrolase"/>
    <property type="match status" value="1"/>
</dbReference>
<name>A0A1I5HQF1_9FIRM</name>
<evidence type="ECO:0000256" key="2">
    <source>
        <dbReference type="ARBA" id="ARBA00022801"/>
    </source>
</evidence>
<dbReference type="STRING" id="1527.SAMN04489757_13315"/>
<dbReference type="PANTHER" id="PTHR43046:SF14">
    <property type="entry name" value="MUTT_NUDIX FAMILY PROTEIN"/>
    <property type="match status" value="1"/>
</dbReference>
<dbReference type="EMBL" id="FOWD01000033">
    <property type="protein sequence ID" value="SFO50555.1"/>
    <property type="molecule type" value="Genomic_DNA"/>
</dbReference>
<reference evidence="4 5" key="1">
    <citation type="submission" date="2016-10" db="EMBL/GenBank/DDBJ databases">
        <authorList>
            <person name="de Groot N.N."/>
        </authorList>
    </citation>
    <scope>NUCLEOTIDE SEQUENCE [LARGE SCALE GENOMIC DNA]</scope>
    <source>
        <strain evidence="4 5">DSM 1283</strain>
    </source>
</reference>
<dbReference type="OrthoDB" id="9008185at2"/>
<dbReference type="SUPFAM" id="SSF55811">
    <property type="entry name" value="Nudix"/>
    <property type="match status" value="1"/>
</dbReference>
<dbReference type="InterPro" id="IPR000086">
    <property type="entry name" value="NUDIX_hydrolase_dom"/>
</dbReference>
<dbReference type="Pfam" id="PF00293">
    <property type="entry name" value="NUDIX"/>
    <property type="match status" value="1"/>
</dbReference>
<keyword evidence="5" id="KW-1185">Reference proteome</keyword>
<dbReference type="PANTHER" id="PTHR43046">
    <property type="entry name" value="GDP-MANNOSE MANNOSYL HYDROLASE"/>
    <property type="match status" value="1"/>
</dbReference>
<keyword evidence="2" id="KW-0378">Hydrolase</keyword>
<comment type="cofactor">
    <cofactor evidence="1">
        <name>Mg(2+)</name>
        <dbReference type="ChEBI" id="CHEBI:18420"/>
    </cofactor>
</comment>
<organism evidence="4 5">
    <name type="scientific">Anaerocolumna aminovalerica</name>
    <dbReference type="NCBI Taxonomy" id="1527"/>
    <lineage>
        <taxon>Bacteria</taxon>
        <taxon>Bacillati</taxon>
        <taxon>Bacillota</taxon>
        <taxon>Clostridia</taxon>
        <taxon>Lachnospirales</taxon>
        <taxon>Lachnospiraceae</taxon>
        <taxon>Anaerocolumna</taxon>
    </lineage>
</organism>
<accession>A0A1I5HQF1</accession>
<evidence type="ECO:0000256" key="1">
    <source>
        <dbReference type="ARBA" id="ARBA00001946"/>
    </source>
</evidence>
<protein>
    <submittedName>
        <fullName evidence="4">NUDIX domain-containing protein</fullName>
    </submittedName>
</protein>
<evidence type="ECO:0000259" key="3">
    <source>
        <dbReference type="PROSITE" id="PS51462"/>
    </source>
</evidence>
<evidence type="ECO:0000313" key="5">
    <source>
        <dbReference type="Proteomes" id="UP000198806"/>
    </source>
</evidence>
<dbReference type="InterPro" id="IPR015797">
    <property type="entry name" value="NUDIX_hydrolase-like_dom_sf"/>
</dbReference>
<proteinExistence type="predicted"/>
<dbReference type="Proteomes" id="UP000198806">
    <property type="component" value="Unassembled WGS sequence"/>
</dbReference>
<feature type="domain" description="Nudix hydrolase" evidence="3">
    <location>
        <begin position="2"/>
        <end position="141"/>
    </location>
</feature>
<dbReference type="GO" id="GO:0016787">
    <property type="term" value="F:hydrolase activity"/>
    <property type="evidence" value="ECO:0007669"/>
    <property type="project" value="UniProtKB-KW"/>
</dbReference>
<dbReference type="RefSeq" id="WP_091687803.1">
    <property type="nucleotide sequence ID" value="NZ_BAABFM010000005.1"/>
</dbReference>
<dbReference type="PROSITE" id="PS51462">
    <property type="entry name" value="NUDIX"/>
    <property type="match status" value="1"/>
</dbReference>
<dbReference type="AlphaFoldDB" id="A0A1I5HQF1"/>
<sequence length="155" mass="17996">MAIRNAAKAIIIENGKVLLNKCIGKCNEIYYDLPGGGQNQFEEMEDAVKRECLEESGYRIEIIRFAALAEEIYDDSELRKQYYDYTHRIHHIFIAKLTDKSVYKPTETDMHQLECVWVDINNISSLDLRPKPLKIKLIDIIHSEKPLYLGTVHVL</sequence>